<reference evidence="1 2" key="1">
    <citation type="submission" date="2019-09" db="EMBL/GenBank/DDBJ databases">
        <title>A chromosome-level genome assembly of the Chinese tupelo Nyssa sinensis.</title>
        <authorList>
            <person name="Yang X."/>
            <person name="Kang M."/>
            <person name="Yang Y."/>
            <person name="Xiong H."/>
            <person name="Wang M."/>
            <person name="Zhang Z."/>
            <person name="Wang Z."/>
            <person name="Wu H."/>
            <person name="Ma T."/>
            <person name="Liu J."/>
            <person name="Xi Z."/>
        </authorList>
    </citation>
    <scope>NUCLEOTIDE SEQUENCE [LARGE SCALE GENOMIC DNA]</scope>
    <source>
        <strain evidence="1">J267</strain>
        <tissue evidence="1">Leaf</tissue>
    </source>
</reference>
<evidence type="ECO:0000313" key="2">
    <source>
        <dbReference type="Proteomes" id="UP000325577"/>
    </source>
</evidence>
<sequence length="128" mass="14126">MAAAYNSDYNELLEQCENGFCLQDVTLQNRLWLLMIYASVYPEKFEGDKASKLMQLAKVSHEDMKAVKNMRMLEGSDTRKTPSGSFSLKFDAHKSLTTPKENGSMMIDGLYILGLVASNGCQGCGLAA</sequence>
<dbReference type="OrthoDB" id="1723882at2759"/>
<dbReference type="SUPFAM" id="SSF56815">
    <property type="entry name" value="Sec1/munc18-like (SM) proteins"/>
    <property type="match status" value="1"/>
</dbReference>
<organism evidence="1 2">
    <name type="scientific">Nyssa sinensis</name>
    <dbReference type="NCBI Taxonomy" id="561372"/>
    <lineage>
        <taxon>Eukaryota</taxon>
        <taxon>Viridiplantae</taxon>
        <taxon>Streptophyta</taxon>
        <taxon>Embryophyta</taxon>
        <taxon>Tracheophyta</taxon>
        <taxon>Spermatophyta</taxon>
        <taxon>Magnoliopsida</taxon>
        <taxon>eudicotyledons</taxon>
        <taxon>Gunneridae</taxon>
        <taxon>Pentapetalae</taxon>
        <taxon>asterids</taxon>
        <taxon>Cornales</taxon>
        <taxon>Nyssaceae</taxon>
        <taxon>Nyssa</taxon>
    </lineage>
</organism>
<dbReference type="InterPro" id="IPR036045">
    <property type="entry name" value="Sec1-like_sf"/>
</dbReference>
<dbReference type="Proteomes" id="UP000325577">
    <property type="component" value="Linkage Group LG10"/>
</dbReference>
<dbReference type="AlphaFoldDB" id="A0A5J5BP76"/>
<protein>
    <submittedName>
        <fullName evidence="1">Uncharacterized protein</fullName>
    </submittedName>
</protein>
<accession>A0A5J5BP76</accession>
<proteinExistence type="predicted"/>
<evidence type="ECO:0000313" key="1">
    <source>
        <dbReference type="EMBL" id="KAA8544825.1"/>
    </source>
</evidence>
<keyword evidence="2" id="KW-1185">Reference proteome</keyword>
<name>A0A5J5BP76_9ASTE</name>
<dbReference type="EMBL" id="CM018033">
    <property type="protein sequence ID" value="KAA8544825.1"/>
    <property type="molecule type" value="Genomic_DNA"/>
</dbReference>
<dbReference type="Gene3D" id="1.25.40.60">
    <property type="match status" value="1"/>
</dbReference>
<gene>
    <name evidence="1" type="ORF">F0562_019584</name>
</gene>